<feature type="compositionally biased region" description="Gly residues" evidence="1">
    <location>
        <begin position="238"/>
        <end position="269"/>
    </location>
</feature>
<dbReference type="AlphaFoldDB" id="A0A7S9PTN9"/>
<dbReference type="OrthoDB" id="2117996at2759"/>
<organism evidence="3 4">
    <name type="scientific">Epichloe festucae (strain Fl1)</name>
    <dbReference type="NCBI Taxonomy" id="877507"/>
    <lineage>
        <taxon>Eukaryota</taxon>
        <taxon>Fungi</taxon>
        <taxon>Dikarya</taxon>
        <taxon>Ascomycota</taxon>
        <taxon>Pezizomycotina</taxon>
        <taxon>Sordariomycetes</taxon>
        <taxon>Hypocreomycetidae</taxon>
        <taxon>Hypocreales</taxon>
        <taxon>Clavicipitaceae</taxon>
        <taxon>Epichloe</taxon>
    </lineage>
</organism>
<accession>A0A7S9PTN9</accession>
<feature type="compositionally biased region" description="Low complexity" evidence="1">
    <location>
        <begin position="336"/>
        <end position="345"/>
    </location>
</feature>
<feature type="compositionally biased region" description="Gly residues" evidence="1">
    <location>
        <begin position="62"/>
        <end position="80"/>
    </location>
</feature>
<gene>
    <name evidence="3" type="ORF">C2857_002631</name>
</gene>
<evidence type="ECO:0008006" key="5">
    <source>
        <dbReference type="Google" id="ProtNLM"/>
    </source>
</evidence>
<keyword evidence="2" id="KW-0732">Signal</keyword>
<sequence length="345" mass="35011">MLPLNILLALAAALTGHEVLAKPVDVGGLLAALIPGIGGAGEDGGVAGIVRAAKGGGKRGGYRGGKAGKNGNGNKGGAAGGRQPSAQQIDTAAQSWQADTETVSQFLSTAESLSGQQLEKAASKALAAENDELSHKAVLDRMFLKRSQNNRVASVAQANRVLDTQGTFQFVVDGLQKLTDSSSQMSQAEVTTVIQAINDGRCPKVLPNIDRYLAAAAAAGQSGAALKAIRPMQCQDGGQNGNGGNGQNGNGQNGNGQNGNGQNGNGQNGNGHDENGGSGQNGNGQDENNQTGNGQNEQVGNDQNEQVGNNQNEQNEQVGNKQNEQVGNGQNGQVGNGQNEQVSNG</sequence>
<evidence type="ECO:0000313" key="4">
    <source>
        <dbReference type="Proteomes" id="UP000594364"/>
    </source>
</evidence>
<dbReference type="Proteomes" id="UP000594364">
    <property type="component" value="Chromosome 2"/>
</dbReference>
<feature type="region of interest" description="Disordered" evidence="1">
    <location>
        <begin position="235"/>
        <end position="345"/>
    </location>
</feature>
<dbReference type="EMBL" id="CP031386">
    <property type="protein sequence ID" value="QPG95938.1"/>
    <property type="molecule type" value="Genomic_DNA"/>
</dbReference>
<evidence type="ECO:0000256" key="2">
    <source>
        <dbReference type="SAM" id="SignalP"/>
    </source>
</evidence>
<feature type="chain" id="PRO_5034243114" description="SXP/RAL-2 family protein Ani s 5-like cation-binding domain-containing protein" evidence="2">
    <location>
        <begin position="22"/>
        <end position="345"/>
    </location>
</feature>
<name>A0A7S9PTN9_EPIFF</name>
<keyword evidence="4" id="KW-1185">Reference proteome</keyword>
<protein>
    <recommendedName>
        <fullName evidence="5">SXP/RAL-2 family protein Ani s 5-like cation-binding domain-containing protein</fullName>
    </recommendedName>
</protein>
<feature type="signal peptide" evidence="2">
    <location>
        <begin position="1"/>
        <end position="21"/>
    </location>
</feature>
<evidence type="ECO:0000256" key="1">
    <source>
        <dbReference type="SAM" id="MobiDB-lite"/>
    </source>
</evidence>
<feature type="region of interest" description="Disordered" evidence="1">
    <location>
        <begin position="56"/>
        <end position="84"/>
    </location>
</feature>
<feature type="compositionally biased region" description="Low complexity" evidence="1">
    <location>
        <begin position="283"/>
        <end position="328"/>
    </location>
</feature>
<reference evidence="3 4" key="1">
    <citation type="journal article" date="2018" name="PLoS Genet.">
        <title>Repeat elements organise 3D genome structure and mediate transcription in the filamentous fungus Epichloe festucae.</title>
        <authorList>
            <person name="Winter D.J."/>
            <person name="Ganley A.R.D."/>
            <person name="Young C.A."/>
            <person name="Liachko I."/>
            <person name="Schardl C.L."/>
            <person name="Dupont P.Y."/>
            <person name="Berry D."/>
            <person name="Ram A."/>
            <person name="Scott B."/>
            <person name="Cox M.P."/>
        </authorList>
    </citation>
    <scope>NUCLEOTIDE SEQUENCE [LARGE SCALE GENOMIC DNA]</scope>
    <source>
        <strain evidence="3 4">Fl1</strain>
    </source>
</reference>
<evidence type="ECO:0000313" key="3">
    <source>
        <dbReference type="EMBL" id="QPG95938.1"/>
    </source>
</evidence>
<proteinExistence type="predicted"/>